<evidence type="ECO:0000256" key="1">
    <source>
        <dbReference type="ARBA" id="ARBA00023118"/>
    </source>
</evidence>
<dbReference type="GO" id="GO:0051607">
    <property type="term" value="P:defense response to virus"/>
    <property type="evidence" value="ECO:0007669"/>
    <property type="project" value="UniProtKB-KW"/>
</dbReference>
<dbReference type="AlphaFoldDB" id="A0A7Y0K7F1"/>
<gene>
    <name evidence="2" type="primary">cas5b</name>
    <name evidence="2" type="ORF">HHU08_08200</name>
</gene>
<sequence>MKALRIKLYQNMVNYKLPSSFQLKETYPLPPYSTVSGMIHRVCGFTEYHPLKISIVGDYYSKVNDLATRYEFAAATYETARHAYKLHSSEDNRDYGLARGVSTTELLTDVELMIHILPEKEEDLEILYQSFKNPSEYISLGRREDLARIEEVKLVNIKEKELEDTYTLNYSAYIPVELFESYSSEGIEFATVYKLNRYYEKVQIKKGLEQRRWKQVSVFYGAKGREVLNDNVYEFDEDGNIVFFA</sequence>
<dbReference type="GO" id="GO:0043571">
    <property type="term" value="P:maintenance of CRISPR repeat elements"/>
    <property type="evidence" value="ECO:0007669"/>
    <property type="project" value="InterPro"/>
</dbReference>
<dbReference type="Pfam" id="PF09704">
    <property type="entry name" value="Cas_Cas5d"/>
    <property type="match status" value="1"/>
</dbReference>
<dbReference type="RefSeq" id="WP_169188243.1">
    <property type="nucleotide sequence ID" value="NZ_JABBPK010000001.1"/>
</dbReference>
<dbReference type="InterPro" id="IPR013337">
    <property type="entry name" value="CRISPR-assoc_prot_Cas5_Tneap"/>
</dbReference>
<dbReference type="InterPro" id="IPR013422">
    <property type="entry name" value="CRISPR-assoc_prot_Cas5_N"/>
</dbReference>
<proteinExistence type="predicted"/>
<evidence type="ECO:0000313" key="3">
    <source>
        <dbReference type="Proteomes" id="UP000588491"/>
    </source>
</evidence>
<keyword evidence="3" id="KW-1185">Reference proteome</keyword>
<evidence type="ECO:0000313" key="2">
    <source>
        <dbReference type="EMBL" id="NMO76972.1"/>
    </source>
</evidence>
<protein>
    <submittedName>
        <fullName evidence="2">Type I-B CRISPR-associated protein Cas5</fullName>
    </submittedName>
</protein>
<reference evidence="2 3" key="1">
    <citation type="submission" date="2020-04" db="EMBL/GenBank/DDBJ databases">
        <title>Bacillus sp. UniB3 isolated from commercial digestive syrup.</title>
        <authorList>
            <person name="Thorat V."/>
            <person name="Kirdat K."/>
            <person name="Tiwarekar B."/>
            <person name="Yadav A."/>
        </authorList>
    </citation>
    <scope>NUCLEOTIDE SEQUENCE [LARGE SCALE GENOMIC DNA]</scope>
    <source>
        <strain evidence="2 3">UniB3</strain>
    </source>
</reference>
<dbReference type="EMBL" id="JABBPK010000001">
    <property type="protein sequence ID" value="NMO76972.1"/>
    <property type="molecule type" value="Genomic_DNA"/>
</dbReference>
<comment type="caution">
    <text evidence="2">The sequence shown here is derived from an EMBL/GenBank/DDBJ whole genome shotgun (WGS) entry which is preliminary data.</text>
</comment>
<dbReference type="InterPro" id="IPR021124">
    <property type="entry name" value="CRISPR-assoc_prot_Cas5"/>
</dbReference>
<keyword evidence="1" id="KW-0051">Antiviral defense</keyword>
<dbReference type="NCBIfam" id="TIGR01895">
    <property type="entry name" value="cas_Cas5t"/>
    <property type="match status" value="1"/>
</dbReference>
<dbReference type="NCBIfam" id="TIGR02593">
    <property type="entry name" value="CRISPR_cas5"/>
    <property type="match status" value="1"/>
</dbReference>
<name>A0A7Y0K7F1_9BACI</name>
<organism evidence="2 3">
    <name type="scientific">Niallia alba</name>
    <dbReference type="NCBI Taxonomy" id="2729105"/>
    <lineage>
        <taxon>Bacteria</taxon>
        <taxon>Bacillati</taxon>
        <taxon>Bacillota</taxon>
        <taxon>Bacilli</taxon>
        <taxon>Bacillales</taxon>
        <taxon>Bacillaceae</taxon>
        <taxon>Niallia</taxon>
    </lineage>
</organism>
<accession>A0A7Y0K7F1</accession>
<dbReference type="Proteomes" id="UP000588491">
    <property type="component" value="Unassembled WGS sequence"/>
</dbReference>
<dbReference type="Gene3D" id="3.30.70.2660">
    <property type="match status" value="1"/>
</dbReference>